<dbReference type="OrthoDB" id="2472181at2"/>
<dbReference type="GO" id="GO:0043041">
    <property type="term" value="P:amino acid activation for nonribosomal peptide biosynthetic process"/>
    <property type="evidence" value="ECO:0007669"/>
    <property type="project" value="TreeGrafter"/>
</dbReference>
<reference evidence="2 3" key="1">
    <citation type="submission" date="2017-12" db="EMBL/GenBank/DDBJ databases">
        <title>Streptomyces populusis sp. nov., a novel endophytic actinobacterium isolated from stems of Populus adenopoda Maxim.</title>
        <authorList>
            <person name="Wang Z."/>
        </authorList>
    </citation>
    <scope>NUCLEOTIDE SEQUENCE [LARGE SCALE GENOMIC DNA]</scope>
    <source>
        <strain evidence="2 3">A249</strain>
    </source>
</reference>
<dbReference type="Pfam" id="PF00501">
    <property type="entry name" value="AMP-binding"/>
    <property type="match status" value="1"/>
</dbReference>
<dbReference type="Gene3D" id="3.40.50.12780">
    <property type="entry name" value="N-terminal domain of ligase-like"/>
    <property type="match status" value="1"/>
</dbReference>
<dbReference type="PANTHER" id="PTHR45527:SF1">
    <property type="entry name" value="FATTY ACID SYNTHASE"/>
    <property type="match status" value="1"/>
</dbReference>
<comment type="caution">
    <text evidence="2">The sequence shown here is derived from an EMBL/GenBank/DDBJ whole genome shotgun (WGS) entry which is preliminary data.</text>
</comment>
<feature type="domain" description="AMP-dependent synthetase/ligase" evidence="1">
    <location>
        <begin position="17"/>
        <end position="367"/>
    </location>
</feature>
<dbReference type="GO" id="GO:0005737">
    <property type="term" value="C:cytoplasm"/>
    <property type="evidence" value="ECO:0007669"/>
    <property type="project" value="TreeGrafter"/>
</dbReference>
<dbReference type="InterPro" id="IPR000873">
    <property type="entry name" value="AMP-dep_synth/lig_dom"/>
</dbReference>
<dbReference type="EMBL" id="PJOS01000003">
    <property type="protein sequence ID" value="PKT74472.1"/>
    <property type="molecule type" value="Genomic_DNA"/>
</dbReference>
<dbReference type="InterPro" id="IPR042099">
    <property type="entry name" value="ANL_N_sf"/>
</dbReference>
<dbReference type="GO" id="GO:0044550">
    <property type="term" value="P:secondary metabolite biosynthetic process"/>
    <property type="evidence" value="ECO:0007669"/>
    <property type="project" value="TreeGrafter"/>
</dbReference>
<dbReference type="PANTHER" id="PTHR45527">
    <property type="entry name" value="NONRIBOSOMAL PEPTIDE SYNTHETASE"/>
    <property type="match status" value="1"/>
</dbReference>
<name>A0A2I0SX18_9ACTN</name>
<dbReference type="NCBIfam" id="TIGR01733">
    <property type="entry name" value="AA-adenyl-dom"/>
    <property type="match status" value="1"/>
</dbReference>
<keyword evidence="3" id="KW-1185">Reference proteome</keyword>
<organism evidence="2 3">
    <name type="scientific">Streptomyces populi</name>
    <dbReference type="NCBI Taxonomy" id="2058924"/>
    <lineage>
        <taxon>Bacteria</taxon>
        <taxon>Bacillati</taxon>
        <taxon>Actinomycetota</taxon>
        <taxon>Actinomycetes</taxon>
        <taxon>Kitasatosporales</taxon>
        <taxon>Streptomycetaceae</taxon>
        <taxon>Streptomyces</taxon>
    </lineage>
</organism>
<evidence type="ECO:0000313" key="2">
    <source>
        <dbReference type="EMBL" id="PKT74472.1"/>
    </source>
</evidence>
<evidence type="ECO:0000259" key="1">
    <source>
        <dbReference type="Pfam" id="PF00501"/>
    </source>
</evidence>
<dbReference type="GO" id="GO:0031177">
    <property type="term" value="F:phosphopantetheine binding"/>
    <property type="evidence" value="ECO:0007669"/>
    <property type="project" value="TreeGrafter"/>
</dbReference>
<dbReference type="Proteomes" id="UP000236178">
    <property type="component" value="Unassembled WGS sequence"/>
</dbReference>
<gene>
    <name evidence="2" type="ORF">CW362_02315</name>
</gene>
<dbReference type="InterPro" id="IPR010071">
    <property type="entry name" value="AA_adenyl_dom"/>
</dbReference>
<accession>A0A2I0SX18</accession>
<protein>
    <recommendedName>
        <fullName evidence="1">AMP-dependent synthetase/ligase domain-containing protein</fullName>
    </recommendedName>
</protein>
<dbReference type="SUPFAM" id="SSF56801">
    <property type="entry name" value="Acetyl-CoA synthetase-like"/>
    <property type="match status" value="1"/>
</dbReference>
<dbReference type="Gene3D" id="3.30.300.30">
    <property type="match status" value="1"/>
</dbReference>
<dbReference type="InterPro" id="IPR045851">
    <property type="entry name" value="AMP-bd_C_sf"/>
</dbReference>
<sequence length="530" mass="56883">MEESVPLPALLQDLIDNAELRPSSPALSASDGELSYAEFHAEVRRVARWLVANGVEPGQRVGFTAHKTAASVVAMFAVMRAGAAYVPLDPRAPTARLAGLVEDARCPVVLTSTARDEELAKALRAKGATVPADLRTMPAVAGDAELPTEIAESSVALCLYTSGSTGRPKGVQLSYAAVHAFHAGFNELSKMGPDSRCLNVAALHFDVSLFDVLLPLRLGAVVHIGPAIPTPEVTLGIVTEHRITHMSSVGSTMTLLADESKDFSGYDLSTLTALLTGAEIIDPRTVQRWLAAAPNLVVINAYGPCEATCAVINHCISEREPDRTEFYPIGTPLPGTRIRFRDEDGRVDEDGPGEILIAGDQLMVGYLNRPGEEERAFLEQGGTRYYRTGDWGSRRPDGVILFDGRRDDEVKVRGHRVNLNEIRRGLETSPDVHRAFVAAVRAPSGTQLLACAVARTQVERMTAGAADGRPLATLPADQEQSLRRHLGAVLPGYMVPDLFYVLPGLPVLPSGKPDATAVRRWITASGVENA</sequence>
<dbReference type="CDD" id="cd05930">
    <property type="entry name" value="A_NRPS"/>
    <property type="match status" value="1"/>
</dbReference>
<proteinExistence type="predicted"/>
<dbReference type="AlphaFoldDB" id="A0A2I0SX18"/>
<evidence type="ECO:0000313" key="3">
    <source>
        <dbReference type="Proteomes" id="UP000236178"/>
    </source>
</evidence>